<dbReference type="Pfam" id="PF20194">
    <property type="entry name" value="DUF6557"/>
    <property type="match status" value="1"/>
</dbReference>
<protein>
    <submittedName>
        <fullName evidence="1">Transposase</fullName>
    </submittedName>
</protein>
<dbReference type="AlphaFoldDB" id="A0A9E2L4F3"/>
<evidence type="ECO:0000313" key="1">
    <source>
        <dbReference type="EMBL" id="MBU3852702.1"/>
    </source>
</evidence>
<dbReference type="InterPro" id="IPR046687">
    <property type="entry name" value="DUF6557"/>
</dbReference>
<reference evidence="1" key="1">
    <citation type="journal article" date="2021" name="PeerJ">
        <title>Extensive microbial diversity within the chicken gut microbiome revealed by metagenomics and culture.</title>
        <authorList>
            <person name="Gilroy R."/>
            <person name="Ravi A."/>
            <person name="Getino M."/>
            <person name="Pursley I."/>
            <person name="Horton D.L."/>
            <person name="Alikhan N.F."/>
            <person name="Baker D."/>
            <person name="Gharbi K."/>
            <person name="Hall N."/>
            <person name="Watson M."/>
            <person name="Adriaenssens E.M."/>
            <person name="Foster-Nyarko E."/>
            <person name="Jarju S."/>
            <person name="Secka A."/>
            <person name="Antonio M."/>
            <person name="Oren A."/>
            <person name="Chaudhuri R.R."/>
            <person name="La Ragione R."/>
            <person name="Hildebrand F."/>
            <person name="Pallen M.J."/>
        </authorList>
    </citation>
    <scope>NUCLEOTIDE SEQUENCE</scope>
    <source>
        <strain evidence="1">G3-2149</strain>
    </source>
</reference>
<accession>A0A9E2L4F3</accession>
<name>A0A9E2L4F3_9BACT</name>
<sequence length="155" mass="18041">MTFKELFSQFSFAEISPAFLNLWQTNEPKLAGQLDLDKWKRIYQKVQALEAKSSPYYIRLGWRWETCSPMIDMNCSVYDKADNHLDCPMACYPSWSEIAGMEVVVEKDIVITPQELVAGLLWEITYFGGTEEMAEENRKRIFQYQGAVMDTSKRL</sequence>
<proteinExistence type="predicted"/>
<reference evidence="1" key="2">
    <citation type="submission" date="2021-04" db="EMBL/GenBank/DDBJ databases">
        <authorList>
            <person name="Gilroy R."/>
        </authorList>
    </citation>
    <scope>NUCLEOTIDE SEQUENCE</scope>
    <source>
        <strain evidence="1">G3-2149</strain>
    </source>
</reference>
<comment type="caution">
    <text evidence="1">The sequence shown here is derived from an EMBL/GenBank/DDBJ whole genome shotgun (WGS) entry which is preliminary data.</text>
</comment>
<dbReference type="Proteomes" id="UP000823865">
    <property type="component" value="Unassembled WGS sequence"/>
</dbReference>
<evidence type="ECO:0000313" key="2">
    <source>
        <dbReference type="Proteomes" id="UP000823865"/>
    </source>
</evidence>
<gene>
    <name evidence="1" type="ORF">H9789_02510</name>
</gene>
<organism evidence="1 2">
    <name type="scientific">Candidatus Paraprevotella stercoravium</name>
    <dbReference type="NCBI Taxonomy" id="2838725"/>
    <lineage>
        <taxon>Bacteria</taxon>
        <taxon>Pseudomonadati</taxon>
        <taxon>Bacteroidota</taxon>
        <taxon>Bacteroidia</taxon>
        <taxon>Bacteroidales</taxon>
        <taxon>Prevotellaceae</taxon>
        <taxon>Paraprevotella</taxon>
    </lineage>
</organism>
<dbReference type="EMBL" id="JAHLFU010000045">
    <property type="protein sequence ID" value="MBU3852702.1"/>
    <property type="molecule type" value="Genomic_DNA"/>
</dbReference>